<evidence type="ECO:0000256" key="4">
    <source>
        <dbReference type="ARBA" id="ARBA00001946"/>
    </source>
</evidence>
<keyword evidence="8" id="KW-0456">Lyase</keyword>
<reference evidence="10 11" key="1">
    <citation type="journal article" date="2011" name="Front. Microbiol.">
        <title>Genomic signatures of strain selection and enhancement in Bacillus atrophaeus var. globigii, a historical biowarfare simulant.</title>
        <authorList>
            <person name="Gibbons H.S."/>
            <person name="Broomall S.M."/>
            <person name="McNew L.A."/>
            <person name="Daligault H."/>
            <person name="Chapman C."/>
            <person name="Bruce D."/>
            <person name="Karavis M."/>
            <person name="Krepps M."/>
            <person name="McGregor P.A."/>
            <person name="Hong C."/>
            <person name="Park K.H."/>
            <person name="Akmal A."/>
            <person name="Feldman A."/>
            <person name="Lin J.S."/>
            <person name="Chang W.E."/>
            <person name="Higgs B.W."/>
            <person name="Demirev P."/>
            <person name="Lindquist J."/>
            <person name="Liem A."/>
            <person name="Fochler E."/>
            <person name="Read T.D."/>
            <person name="Tapia R."/>
            <person name="Johnson S."/>
            <person name="Bishop-Lilly K.A."/>
            <person name="Detter C."/>
            <person name="Han C."/>
            <person name="Sozhamannan S."/>
            <person name="Rosenzweig C.N."/>
            <person name="Skowronski E.W."/>
        </authorList>
    </citation>
    <scope>NUCLEOTIDE SEQUENCE [LARGE SCALE GENOMIC DNA]</scope>
    <source>
        <strain evidence="10 11">GYP-17</strain>
    </source>
</reference>
<dbReference type="Pfam" id="PF00291">
    <property type="entry name" value="PALP"/>
    <property type="match status" value="1"/>
</dbReference>
<dbReference type="GO" id="GO:0030170">
    <property type="term" value="F:pyridoxal phosphate binding"/>
    <property type="evidence" value="ECO:0007669"/>
    <property type="project" value="InterPro"/>
</dbReference>
<dbReference type="CDD" id="cd01562">
    <property type="entry name" value="Thr-dehyd"/>
    <property type="match status" value="1"/>
</dbReference>
<keyword evidence="6" id="KW-0460">Magnesium</keyword>
<comment type="cofactor">
    <cofactor evidence="4">
        <name>Mg(2+)</name>
        <dbReference type="ChEBI" id="CHEBI:18420"/>
    </cofactor>
</comment>
<comment type="cofactor">
    <cofactor evidence="2">
        <name>pyridoxal 5'-phosphate</name>
        <dbReference type="ChEBI" id="CHEBI:597326"/>
    </cofactor>
</comment>
<evidence type="ECO:0000256" key="5">
    <source>
        <dbReference type="ARBA" id="ARBA00010869"/>
    </source>
</evidence>
<dbReference type="GO" id="GO:0030378">
    <property type="term" value="F:serine racemase activity"/>
    <property type="evidence" value="ECO:0007669"/>
    <property type="project" value="TreeGrafter"/>
</dbReference>
<protein>
    <submittedName>
        <fullName evidence="10">Serine/threonine dehydratase</fullName>
    </submittedName>
</protein>
<keyword evidence="7" id="KW-0663">Pyridoxal phosphate</keyword>
<evidence type="ECO:0000256" key="6">
    <source>
        <dbReference type="ARBA" id="ARBA00022842"/>
    </source>
</evidence>
<dbReference type="GO" id="GO:0070179">
    <property type="term" value="P:D-serine biosynthetic process"/>
    <property type="evidence" value="ECO:0007669"/>
    <property type="project" value="TreeGrafter"/>
</dbReference>
<comment type="cofactor">
    <cofactor evidence="1">
        <name>Ca(2+)</name>
        <dbReference type="ChEBI" id="CHEBI:29108"/>
    </cofactor>
</comment>
<dbReference type="PROSITE" id="PS00165">
    <property type="entry name" value="DEHYDRATASE_SER_THR"/>
    <property type="match status" value="1"/>
</dbReference>
<name>A0A432WPM1_9GAMM</name>
<sequence>MFVTSWQHIAGADDLHLNLILRAEKLIEPYIAQTPVLNCPVLDREAGARLWFKCESLQKTGAFKFRGACHALLQLTPEQRAAGVFTVSSGNHGAALAHAGQLLGVRVRVAVPHNAPEVKKENIAHFGAEMTEIEPGMAAREAQIARWEAEGSQLYIPPYDHPLIIAGQGTAALELIKAHPALDGLISPLGGGGLLSGTAMVGHSQGIPVWGVEPELAADGKASITANAIQPAMPPISMCDGLLTNLGQHTFPIIRDYVRDILLVSEDEVKYAMHRIWQRLKITAEPSAAVVLAAVLKHRAYFEGQSLGLILSGGNVNLSRLPWQED</sequence>
<accession>A0A432WPM1</accession>
<evidence type="ECO:0000313" key="11">
    <source>
        <dbReference type="Proteomes" id="UP000288405"/>
    </source>
</evidence>
<dbReference type="FunFam" id="3.40.50.1100:FF:000005">
    <property type="entry name" value="Threonine dehydratase catabolic"/>
    <property type="match status" value="1"/>
</dbReference>
<dbReference type="InterPro" id="IPR000634">
    <property type="entry name" value="Ser/Thr_deHydtase_PyrdxlP-BS"/>
</dbReference>
<dbReference type="InterPro" id="IPR001926">
    <property type="entry name" value="TrpB-like_PALP"/>
</dbReference>
<comment type="caution">
    <text evidence="10">The sequence shown here is derived from an EMBL/GenBank/DDBJ whole genome shotgun (WGS) entry which is preliminary data.</text>
</comment>
<dbReference type="GO" id="GO:0003941">
    <property type="term" value="F:L-serine ammonia-lyase activity"/>
    <property type="evidence" value="ECO:0007669"/>
    <property type="project" value="TreeGrafter"/>
</dbReference>
<dbReference type="Gene3D" id="3.40.50.1100">
    <property type="match status" value="2"/>
</dbReference>
<dbReference type="SUPFAM" id="SSF53686">
    <property type="entry name" value="Tryptophan synthase beta subunit-like PLP-dependent enzymes"/>
    <property type="match status" value="1"/>
</dbReference>
<dbReference type="GO" id="GO:0018114">
    <property type="term" value="F:threonine racemase activity"/>
    <property type="evidence" value="ECO:0007669"/>
    <property type="project" value="TreeGrafter"/>
</dbReference>
<keyword evidence="11" id="KW-1185">Reference proteome</keyword>
<organism evidence="10 11">
    <name type="scientific">Aliidiomarina sanyensis</name>
    <dbReference type="NCBI Taxonomy" id="1249555"/>
    <lineage>
        <taxon>Bacteria</taxon>
        <taxon>Pseudomonadati</taxon>
        <taxon>Pseudomonadota</taxon>
        <taxon>Gammaproteobacteria</taxon>
        <taxon>Alteromonadales</taxon>
        <taxon>Idiomarinaceae</taxon>
        <taxon>Aliidiomarina</taxon>
    </lineage>
</organism>
<dbReference type="PANTHER" id="PTHR43050:SF1">
    <property type="entry name" value="SERINE RACEMASE"/>
    <property type="match status" value="1"/>
</dbReference>
<evidence type="ECO:0000256" key="8">
    <source>
        <dbReference type="ARBA" id="ARBA00023239"/>
    </source>
</evidence>
<dbReference type="Proteomes" id="UP000288405">
    <property type="component" value="Unassembled WGS sequence"/>
</dbReference>
<dbReference type="GO" id="GO:0005524">
    <property type="term" value="F:ATP binding"/>
    <property type="evidence" value="ECO:0007669"/>
    <property type="project" value="TreeGrafter"/>
</dbReference>
<comment type="similarity">
    <text evidence="5">Belongs to the serine/threonine dehydratase family.</text>
</comment>
<proteinExistence type="inferred from homology"/>
<dbReference type="PANTHER" id="PTHR43050">
    <property type="entry name" value="SERINE / THREONINE RACEMASE FAMILY MEMBER"/>
    <property type="match status" value="1"/>
</dbReference>
<gene>
    <name evidence="10" type="ORF">CWE11_02710</name>
</gene>
<feature type="domain" description="Tryptophan synthase beta chain-like PALP" evidence="9">
    <location>
        <begin position="27"/>
        <end position="313"/>
    </location>
</feature>
<evidence type="ECO:0000256" key="7">
    <source>
        <dbReference type="ARBA" id="ARBA00022898"/>
    </source>
</evidence>
<dbReference type="OrthoDB" id="9811476at2"/>
<dbReference type="GO" id="GO:0000287">
    <property type="term" value="F:magnesium ion binding"/>
    <property type="evidence" value="ECO:0007669"/>
    <property type="project" value="TreeGrafter"/>
</dbReference>
<dbReference type="AlphaFoldDB" id="A0A432WPM1"/>
<evidence type="ECO:0000259" key="9">
    <source>
        <dbReference type="Pfam" id="PF00291"/>
    </source>
</evidence>
<dbReference type="EMBL" id="PIPM01000002">
    <property type="protein sequence ID" value="RUO35688.1"/>
    <property type="molecule type" value="Genomic_DNA"/>
</dbReference>
<dbReference type="InterPro" id="IPR036052">
    <property type="entry name" value="TrpB-like_PALP_sf"/>
</dbReference>
<evidence type="ECO:0000256" key="2">
    <source>
        <dbReference type="ARBA" id="ARBA00001933"/>
    </source>
</evidence>
<evidence type="ECO:0000256" key="3">
    <source>
        <dbReference type="ARBA" id="ARBA00001936"/>
    </source>
</evidence>
<evidence type="ECO:0000313" key="10">
    <source>
        <dbReference type="EMBL" id="RUO35688.1"/>
    </source>
</evidence>
<comment type="cofactor">
    <cofactor evidence="3">
        <name>Mn(2+)</name>
        <dbReference type="ChEBI" id="CHEBI:29035"/>
    </cofactor>
</comment>
<evidence type="ECO:0000256" key="1">
    <source>
        <dbReference type="ARBA" id="ARBA00001913"/>
    </source>
</evidence>